<reference evidence="2 3" key="1">
    <citation type="journal article" date="2021" name="Hortic Res">
        <title>The domestication of Cucurbita argyrosperma as revealed by the genome of its wild relative.</title>
        <authorList>
            <person name="Barrera-Redondo J."/>
            <person name="Sanchez-de la Vega G."/>
            <person name="Aguirre-Liguori J.A."/>
            <person name="Castellanos-Morales G."/>
            <person name="Gutierrez-Guerrero Y.T."/>
            <person name="Aguirre-Dugua X."/>
            <person name="Aguirre-Planter E."/>
            <person name="Tenaillon M.I."/>
            <person name="Lira-Saade R."/>
            <person name="Eguiarte L.E."/>
        </authorList>
    </citation>
    <scope>NUCLEOTIDE SEQUENCE [LARGE SCALE GENOMIC DNA]</scope>
    <source>
        <strain evidence="2">JBR-2021</strain>
    </source>
</reference>
<sequence>MEAGRRRSAAAAAGGRSSGFVGSMETIKERRSGKQRVVEAKKSVEKWWKGSETKRKRRVAKYKFYAVEGKLKRSITKGFQWIKKRCAKIIYGF</sequence>
<protein>
    <submittedName>
        <fullName evidence="2">Uncharacterized protein</fullName>
    </submittedName>
</protein>
<dbReference type="Pfam" id="PF12023">
    <property type="entry name" value="DUF3511"/>
    <property type="match status" value="1"/>
</dbReference>
<feature type="non-terminal residue" evidence="2">
    <location>
        <position position="1"/>
    </location>
</feature>
<organism evidence="2 3">
    <name type="scientific">Cucurbita argyrosperma subsp. sororia</name>
    <dbReference type="NCBI Taxonomy" id="37648"/>
    <lineage>
        <taxon>Eukaryota</taxon>
        <taxon>Viridiplantae</taxon>
        <taxon>Streptophyta</taxon>
        <taxon>Embryophyta</taxon>
        <taxon>Tracheophyta</taxon>
        <taxon>Spermatophyta</taxon>
        <taxon>Magnoliopsida</taxon>
        <taxon>eudicotyledons</taxon>
        <taxon>Gunneridae</taxon>
        <taxon>Pentapetalae</taxon>
        <taxon>rosids</taxon>
        <taxon>fabids</taxon>
        <taxon>Cucurbitales</taxon>
        <taxon>Cucurbitaceae</taxon>
        <taxon>Cucurbiteae</taxon>
        <taxon>Cucurbita</taxon>
    </lineage>
</organism>
<evidence type="ECO:0000256" key="1">
    <source>
        <dbReference type="SAM" id="MobiDB-lite"/>
    </source>
</evidence>
<proteinExistence type="predicted"/>
<dbReference type="PANTHER" id="PTHR33193:SF13">
    <property type="entry name" value="EXPRESSED PROTEIN"/>
    <property type="match status" value="1"/>
</dbReference>
<dbReference type="AlphaFoldDB" id="A0AAV6MZH7"/>
<keyword evidence="3" id="KW-1185">Reference proteome</keyword>
<dbReference type="EMBL" id="JAGKQH010000011">
    <property type="protein sequence ID" value="KAG6588594.1"/>
    <property type="molecule type" value="Genomic_DNA"/>
</dbReference>
<dbReference type="Proteomes" id="UP000685013">
    <property type="component" value="Chromosome 11"/>
</dbReference>
<dbReference type="PANTHER" id="PTHR33193">
    <property type="entry name" value="DOMAIN PROTEIN, PUTATIVE (DUF3511)-RELATED"/>
    <property type="match status" value="1"/>
</dbReference>
<evidence type="ECO:0000313" key="2">
    <source>
        <dbReference type="EMBL" id="KAG6588594.1"/>
    </source>
</evidence>
<dbReference type="InterPro" id="IPR021899">
    <property type="entry name" value="DUF3511"/>
</dbReference>
<gene>
    <name evidence="2" type="ORF">SDJN03_17159</name>
</gene>
<accession>A0AAV6MZH7</accession>
<feature type="compositionally biased region" description="Low complexity" evidence="1">
    <location>
        <begin position="9"/>
        <end position="19"/>
    </location>
</feature>
<name>A0AAV6MZH7_9ROSI</name>
<evidence type="ECO:0000313" key="3">
    <source>
        <dbReference type="Proteomes" id="UP000685013"/>
    </source>
</evidence>
<feature type="region of interest" description="Disordered" evidence="1">
    <location>
        <begin position="1"/>
        <end position="33"/>
    </location>
</feature>
<comment type="caution">
    <text evidence="2">The sequence shown here is derived from an EMBL/GenBank/DDBJ whole genome shotgun (WGS) entry which is preliminary data.</text>
</comment>